<proteinExistence type="predicted"/>
<gene>
    <name evidence="3" type="ORF">ACFSFY_08590</name>
</gene>
<evidence type="ECO:0000313" key="4">
    <source>
        <dbReference type="Proteomes" id="UP001597218"/>
    </source>
</evidence>
<keyword evidence="2" id="KW-0472">Membrane</keyword>
<evidence type="ECO:0000313" key="3">
    <source>
        <dbReference type="EMBL" id="MFD1928115.1"/>
    </source>
</evidence>
<keyword evidence="2" id="KW-1133">Transmembrane helix</keyword>
<feature type="transmembrane region" description="Helical" evidence="2">
    <location>
        <begin position="51"/>
        <end position="72"/>
    </location>
</feature>
<evidence type="ECO:0000256" key="1">
    <source>
        <dbReference type="SAM" id="MobiDB-lite"/>
    </source>
</evidence>
<feature type="compositionally biased region" description="Basic and acidic residues" evidence="1">
    <location>
        <begin position="86"/>
        <end position="103"/>
    </location>
</feature>
<dbReference type="EMBL" id="JBHUGI010000024">
    <property type="protein sequence ID" value="MFD1928115.1"/>
    <property type="molecule type" value="Genomic_DNA"/>
</dbReference>
<evidence type="ECO:0008006" key="5">
    <source>
        <dbReference type="Google" id="ProtNLM"/>
    </source>
</evidence>
<feature type="region of interest" description="Disordered" evidence="1">
    <location>
        <begin position="83"/>
        <end position="103"/>
    </location>
</feature>
<keyword evidence="4" id="KW-1185">Reference proteome</keyword>
<keyword evidence="2" id="KW-0812">Transmembrane</keyword>
<protein>
    <recommendedName>
        <fullName evidence="5">Sporulation and spore germination</fullName>
    </recommendedName>
</protein>
<comment type="caution">
    <text evidence="3">The sequence shown here is derived from an EMBL/GenBank/DDBJ whole genome shotgun (WGS) entry which is preliminary data.</text>
</comment>
<reference evidence="4" key="1">
    <citation type="journal article" date="2019" name="Int. J. Syst. Evol. Microbiol.">
        <title>The Global Catalogue of Microorganisms (GCM) 10K type strain sequencing project: providing services to taxonomists for standard genome sequencing and annotation.</title>
        <authorList>
            <consortium name="The Broad Institute Genomics Platform"/>
            <consortium name="The Broad Institute Genome Sequencing Center for Infectious Disease"/>
            <person name="Wu L."/>
            <person name="Ma J."/>
        </authorList>
    </citation>
    <scope>NUCLEOTIDE SEQUENCE [LARGE SCALE GENOMIC DNA]</scope>
    <source>
        <strain evidence="4">CGMCC 4.7177</strain>
    </source>
</reference>
<accession>A0ABW4SFD2</accession>
<dbReference type="RefSeq" id="WP_381537180.1">
    <property type="nucleotide sequence ID" value="NZ_JBHUGI010000024.1"/>
</dbReference>
<sequence length="400" mass="45368">MTENKWDDKSIEQLLSDMPNITDNRSEKEVLMRLKKDERLKSPVLTKRKRWVPAVVAAAALVVLSLLIPSMFKKNDVALTNNSSDKQMESRSIEENEASEDSKMDFFSDDSAAKTSVEENMFESFAVYENDIAGDTVFHLGLAGDAAESVPVTFIIPAEKIREDFGEVQPTSLDLYKKYADQIDEEAFGFSDYHPYKGSLSVEGEMITHVLPTGHNYDMGSGSIAVYIHSLQDTFYGFKHIRFENEDGSIHEFDQAGEPSKPLELKSGKNNTNYYLFIQSNGLEFLSSNFYKSYDSLDKALQEMKVKPNDIFLPLIPDNIDFSVTIDKNLARVKFAETLDLNLMLPTEALRMIEGMLLTAASFDTQLQFENISQVEWQRFDFTQPLPMPIGPNPMEFLLK</sequence>
<dbReference type="Proteomes" id="UP001597218">
    <property type="component" value="Unassembled WGS sequence"/>
</dbReference>
<name>A0ABW4SFD2_9BACL</name>
<organism evidence="3 4">
    <name type="scientific">Sporosarcina siberiensis</name>
    <dbReference type="NCBI Taxonomy" id="1365606"/>
    <lineage>
        <taxon>Bacteria</taxon>
        <taxon>Bacillati</taxon>
        <taxon>Bacillota</taxon>
        <taxon>Bacilli</taxon>
        <taxon>Bacillales</taxon>
        <taxon>Caryophanaceae</taxon>
        <taxon>Sporosarcina</taxon>
    </lineage>
</organism>
<evidence type="ECO:0000256" key="2">
    <source>
        <dbReference type="SAM" id="Phobius"/>
    </source>
</evidence>